<evidence type="ECO:0000256" key="4">
    <source>
        <dbReference type="ARBA" id="ARBA00023136"/>
    </source>
</evidence>
<evidence type="ECO:0000256" key="5">
    <source>
        <dbReference type="ARBA" id="ARBA00023139"/>
    </source>
</evidence>
<evidence type="ECO:0000256" key="1">
    <source>
        <dbReference type="ARBA" id="ARBA00010296"/>
    </source>
</evidence>
<dbReference type="PROSITE" id="PS51257">
    <property type="entry name" value="PROKAR_LIPOPROTEIN"/>
    <property type="match status" value="1"/>
</dbReference>
<evidence type="ECO:0000313" key="8">
    <source>
        <dbReference type="EMBL" id="MBJ6123729.1"/>
    </source>
</evidence>
<dbReference type="InterPro" id="IPR012556">
    <property type="entry name" value="Entericidin"/>
</dbReference>
<feature type="chain" id="PRO_5045166703" evidence="7">
    <location>
        <begin position="19"/>
        <end position="46"/>
    </location>
</feature>
<dbReference type="Pfam" id="PF08085">
    <property type="entry name" value="Entericidin"/>
    <property type="match status" value="1"/>
</dbReference>
<evidence type="ECO:0000256" key="3">
    <source>
        <dbReference type="ARBA" id="ARBA00022729"/>
    </source>
</evidence>
<feature type="signal peptide" evidence="7">
    <location>
        <begin position="1"/>
        <end position="18"/>
    </location>
</feature>
<keyword evidence="6 8" id="KW-0449">Lipoprotein</keyword>
<comment type="caution">
    <text evidence="8">The sequence shown here is derived from an EMBL/GenBank/DDBJ whole genome shotgun (WGS) entry which is preliminary data.</text>
</comment>
<reference evidence="9" key="1">
    <citation type="submission" date="2020-12" db="EMBL/GenBank/DDBJ databases">
        <title>Hymenobacter sp.</title>
        <authorList>
            <person name="Kim M.K."/>
        </authorList>
    </citation>
    <scope>NUCLEOTIDE SEQUENCE [LARGE SCALE GENOMIC DNA]</scope>
    <source>
        <strain evidence="9">BT553</strain>
    </source>
</reference>
<keyword evidence="9" id="KW-1185">Reference proteome</keyword>
<keyword evidence="5" id="KW-0564">Palmitate</keyword>
<name>A0ABS0XUK5_9SPHN</name>
<gene>
    <name evidence="8" type="ORF">JAO74_18315</name>
</gene>
<comment type="similarity">
    <text evidence="1">Belongs to the EcnA/EcnB lipoprotein family.</text>
</comment>
<evidence type="ECO:0000256" key="7">
    <source>
        <dbReference type="SAM" id="SignalP"/>
    </source>
</evidence>
<accession>A0ABS0XUK5</accession>
<sequence length="46" mass="4554">MTKKIGLMLALTTMIGLAACNTVNGAGKDVKSAGTAISSASGENKK</sequence>
<keyword evidence="3 7" id="KW-0732">Signal</keyword>
<evidence type="ECO:0000313" key="9">
    <source>
        <dbReference type="Proteomes" id="UP000640426"/>
    </source>
</evidence>
<organism evidence="8 9">
    <name type="scientific">Sphingomonas mollis</name>
    <dbReference type="NCBI Taxonomy" id="2795726"/>
    <lineage>
        <taxon>Bacteria</taxon>
        <taxon>Pseudomonadati</taxon>
        <taxon>Pseudomonadota</taxon>
        <taxon>Alphaproteobacteria</taxon>
        <taxon>Sphingomonadales</taxon>
        <taxon>Sphingomonadaceae</taxon>
        <taxon>Sphingomonas</taxon>
    </lineage>
</organism>
<evidence type="ECO:0000256" key="6">
    <source>
        <dbReference type="ARBA" id="ARBA00023288"/>
    </source>
</evidence>
<dbReference type="Proteomes" id="UP000640426">
    <property type="component" value="Unassembled WGS sequence"/>
</dbReference>
<keyword evidence="4" id="KW-0472">Membrane</keyword>
<proteinExistence type="inferred from homology"/>
<dbReference type="RefSeq" id="WP_199041749.1">
    <property type="nucleotide sequence ID" value="NZ_JAELXS010000021.1"/>
</dbReference>
<dbReference type="EMBL" id="JAELXS010000021">
    <property type="protein sequence ID" value="MBJ6123729.1"/>
    <property type="molecule type" value="Genomic_DNA"/>
</dbReference>
<keyword evidence="2" id="KW-1003">Cell membrane</keyword>
<evidence type="ECO:0000256" key="2">
    <source>
        <dbReference type="ARBA" id="ARBA00022475"/>
    </source>
</evidence>
<protein>
    <submittedName>
        <fullName evidence="8">Entericidin A/B family lipoprotein</fullName>
    </submittedName>
</protein>